<sequence>MFETLILSTNLNTSFAGRGAIQRDLDRLEKWVHGNLIKFNTAKCKVLHLGQSSPQYQYRLRDEWIENSPVHKDLGVLVDEKLGMS</sequence>
<evidence type="ECO:0000313" key="1">
    <source>
        <dbReference type="EMBL" id="KAK4829105.1"/>
    </source>
</evidence>
<evidence type="ECO:0000313" key="2">
    <source>
        <dbReference type="Proteomes" id="UP001333110"/>
    </source>
</evidence>
<protein>
    <recommendedName>
        <fullName evidence="3">Rna-directed dna polymerase from mobile element jockey-like</fullName>
    </recommendedName>
</protein>
<evidence type="ECO:0008006" key="3">
    <source>
        <dbReference type="Google" id="ProtNLM"/>
    </source>
</evidence>
<name>A0AAN7PDT8_MYCAM</name>
<reference evidence="1 2" key="1">
    <citation type="journal article" date="2023" name="J. Hered.">
        <title>Chromosome-level genome of the wood stork (Mycteria americana) provides insight into avian chromosome evolution.</title>
        <authorList>
            <person name="Flamio R. Jr."/>
            <person name="Ramstad K.M."/>
        </authorList>
    </citation>
    <scope>NUCLEOTIDE SEQUENCE [LARGE SCALE GENOMIC DNA]</scope>
    <source>
        <strain evidence="1">JAX WOST 10</strain>
    </source>
</reference>
<dbReference type="PANTHER" id="PTHR33332">
    <property type="entry name" value="REVERSE TRANSCRIPTASE DOMAIN-CONTAINING PROTEIN"/>
    <property type="match status" value="1"/>
</dbReference>
<dbReference type="PRINTS" id="PR01345">
    <property type="entry name" value="CERVTRCPTASE"/>
</dbReference>
<organism evidence="1 2">
    <name type="scientific">Mycteria americana</name>
    <name type="common">Wood stork</name>
    <dbReference type="NCBI Taxonomy" id="33587"/>
    <lineage>
        <taxon>Eukaryota</taxon>
        <taxon>Metazoa</taxon>
        <taxon>Chordata</taxon>
        <taxon>Craniata</taxon>
        <taxon>Vertebrata</taxon>
        <taxon>Euteleostomi</taxon>
        <taxon>Archelosauria</taxon>
        <taxon>Archosauria</taxon>
        <taxon>Dinosauria</taxon>
        <taxon>Saurischia</taxon>
        <taxon>Theropoda</taxon>
        <taxon>Coelurosauria</taxon>
        <taxon>Aves</taxon>
        <taxon>Neognathae</taxon>
        <taxon>Neoaves</taxon>
        <taxon>Aequornithes</taxon>
        <taxon>Ciconiiformes</taxon>
        <taxon>Ciconiidae</taxon>
        <taxon>Mycteria</taxon>
    </lineage>
</organism>
<comment type="caution">
    <text evidence="1">The sequence shown here is derived from an EMBL/GenBank/DDBJ whole genome shotgun (WGS) entry which is preliminary data.</text>
</comment>
<accession>A0AAN7PDT8</accession>
<dbReference type="Proteomes" id="UP001333110">
    <property type="component" value="Unassembled WGS sequence"/>
</dbReference>
<proteinExistence type="predicted"/>
<gene>
    <name evidence="1" type="ORF">QYF61_002143</name>
</gene>
<dbReference type="EMBL" id="JAUNZN010000001">
    <property type="protein sequence ID" value="KAK4829105.1"/>
    <property type="molecule type" value="Genomic_DNA"/>
</dbReference>
<dbReference type="AlphaFoldDB" id="A0AAN7PDT8"/>
<keyword evidence="2" id="KW-1185">Reference proteome</keyword>